<proteinExistence type="inferred from homology"/>
<feature type="transmembrane region" description="Helical" evidence="9">
    <location>
        <begin position="6"/>
        <end position="22"/>
    </location>
</feature>
<evidence type="ECO:0000313" key="12">
    <source>
        <dbReference type="Proteomes" id="UP000235025"/>
    </source>
</evidence>
<evidence type="ECO:0000256" key="9">
    <source>
        <dbReference type="HAMAP-Rule" id="MF_00236"/>
    </source>
</evidence>
<evidence type="ECO:0000256" key="4">
    <source>
        <dbReference type="ARBA" id="ARBA00022692"/>
    </source>
</evidence>
<dbReference type="Gene3D" id="1.20.5.3310">
    <property type="match status" value="1"/>
</dbReference>
<dbReference type="PRINTS" id="PR01506">
    <property type="entry name" value="TATBPROTEIN"/>
</dbReference>
<dbReference type="PANTHER" id="PTHR42982">
    <property type="entry name" value="SEC-INDEPENDENT PROTEIN TRANSLOCASE PROTEIN TATA"/>
    <property type="match status" value="1"/>
</dbReference>
<dbReference type="GO" id="GO:0043953">
    <property type="term" value="P:protein transport by the Tat complex"/>
    <property type="evidence" value="ECO:0007669"/>
    <property type="project" value="UniProtKB-UniRule"/>
</dbReference>
<evidence type="ECO:0000313" key="11">
    <source>
        <dbReference type="EMBL" id="PLZ99975.1"/>
    </source>
</evidence>
<keyword evidence="8 9" id="KW-0472">Membrane</keyword>
<keyword evidence="4 9" id="KW-0812">Transmembrane</keyword>
<comment type="subunit">
    <text evidence="9">Forms a complex with TatC.</text>
</comment>
<dbReference type="Pfam" id="PF02416">
    <property type="entry name" value="TatA_B_E"/>
    <property type="match status" value="1"/>
</dbReference>
<keyword evidence="6 9" id="KW-1133">Transmembrane helix</keyword>
<feature type="compositionally biased region" description="Acidic residues" evidence="10">
    <location>
        <begin position="49"/>
        <end position="59"/>
    </location>
</feature>
<evidence type="ECO:0000256" key="2">
    <source>
        <dbReference type="ARBA" id="ARBA00022448"/>
    </source>
</evidence>
<dbReference type="InterPro" id="IPR006312">
    <property type="entry name" value="TatA/E"/>
</dbReference>
<keyword evidence="3 9" id="KW-1003">Cell membrane</keyword>
<evidence type="ECO:0000256" key="3">
    <source>
        <dbReference type="ARBA" id="ARBA00022475"/>
    </source>
</evidence>
<keyword evidence="5 9" id="KW-0653">Protein transport</keyword>
<dbReference type="InterPro" id="IPR003369">
    <property type="entry name" value="TatA/B/E"/>
</dbReference>
<comment type="subcellular location">
    <subcellularLocation>
        <location evidence="1 9">Cell membrane</location>
        <topology evidence="1 9">Single-pass membrane protein</topology>
    </subcellularLocation>
</comment>
<dbReference type="EMBL" id="NMQA01000053">
    <property type="protein sequence ID" value="PLZ99975.1"/>
    <property type="molecule type" value="Genomic_DNA"/>
</dbReference>
<evidence type="ECO:0000256" key="7">
    <source>
        <dbReference type="ARBA" id="ARBA00023010"/>
    </source>
</evidence>
<evidence type="ECO:0000256" key="6">
    <source>
        <dbReference type="ARBA" id="ARBA00022989"/>
    </source>
</evidence>
<comment type="similarity">
    <text evidence="9">Belongs to the TatA/E family.</text>
</comment>
<reference evidence="11 12" key="1">
    <citation type="submission" date="2017-07" db="EMBL/GenBank/DDBJ databases">
        <title>Genomes of Fischerella (Mastigocladus) sp. strains.</title>
        <authorList>
            <person name="Miller S.R."/>
        </authorList>
    </citation>
    <scope>NUCLEOTIDE SEQUENCE [LARGE SCALE GENOMIC DNA]</scope>
    <source>
        <strain evidence="11 12">CCMEE 5268</strain>
    </source>
</reference>
<dbReference type="NCBIfam" id="TIGR01411">
    <property type="entry name" value="tatAE"/>
    <property type="match status" value="1"/>
</dbReference>
<evidence type="ECO:0000256" key="10">
    <source>
        <dbReference type="SAM" id="MobiDB-lite"/>
    </source>
</evidence>
<name>A0A2N6KJX4_9CYAN</name>
<organism evidence="11 12">
    <name type="scientific">Fischerella thermalis CCMEE 5268</name>
    <dbReference type="NCBI Taxonomy" id="2019662"/>
    <lineage>
        <taxon>Bacteria</taxon>
        <taxon>Bacillati</taxon>
        <taxon>Cyanobacteriota</taxon>
        <taxon>Cyanophyceae</taxon>
        <taxon>Nostocales</taxon>
        <taxon>Hapalosiphonaceae</taxon>
        <taxon>Fischerella</taxon>
    </lineage>
</organism>
<keyword evidence="7 9" id="KW-0811">Translocation</keyword>
<evidence type="ECO:0000256" key="5">
    <source>
        <dbReference type="ARBA" id="ARBA00022927"/>
    </source>
</evidence>
<comment type="caution">
    <text evidence="11">The sequence shown here is derived from an EMBL/GenBank/DDBJ whole genome shotgun (WGS) entry which is preliminary data.</text>
</comment>
<dbReference type="Proteomes" id="UP000235025">
    <property type="component" value="Unassembled WGS sequence"/>
</dbReference>
<keyword evidence="2 9" id="KW-0813">Transport</keyword>
<dbReference type="GO" id="GO:0033281">
    <property type="term" value="C:TAT protein transport complex"/>
    <property type="evidence" value="ECO:0007669"/>
    <property type="project" value="UniProtKB-UniRule"/>
</dbReference>
<evidence type="ECO:0000256" key="1">
    <source>
        <dbReference type="ARBA" id="ARBA00004162"/>
    </source>
</evidence>
<gene>
    <name evidence="9" type="primary">tatA</name>
    <name evidence="11" type="ORF">CEN50_04845</name>
</gene>
<dbReference type="NCBIfam" id="NF011430">
    <property type="entry name" value="PRK14861.1"/>
    <property type="match status" value="1"/>
</dbReference>
<feature type="region of interest" description="Disordered" evidence="10">
    <location>
        <begin position="39"/>
        <end position="59"/>
    </location>
</feature>
<protein>
    <recommendedName>
        <fullName evidence="9">Sec-independent protein translocase protein TatA</fullName>
    </recommendedName>
</protein>
<dbReference type="GO" id="GO:0008320">
    <property type="term" value="F:protein transmembrane transporter activity"/>
    <property type="evidence" value="ECO:0007669"/>
    <property type="project" value="UniProtKB-UniRule"/>
</dbReference>
<evidence type="ECO:0000256" key="8">
    <source>
        <dbReference type="ARBA" id="ARBA00023136"/>
    </source>
</evidence>
<dbReference type="PANTHER" id="PTHR42982:SF1">
    <property type="entry name" value="SEC-INDEPENDENT PROTEIN TRANSLOCASE PROTEIN TATA"/>
    <property type="match status" value="1"/>
</dbReference>
<dbReference type="RefSeq" id="WP_102147078.1">
    <property type="nucleotide sequence ID" value="NZ_NMQA01000053.1"/>
</dbReference>
<feature type="compositionally biased region" description="Basic and acidic residues" evidence="10">
    <location>
        <begin position="39"/>
        <end position="48"/>
    </location>
</feature>
<dbReference type="AlphaFoldDB" id="A0A2N6KJX4"/>
<sequence length="59" mass="6466">MFGLGWTEVGVIAIVALLIFGPKKIPELGSALGKTLRGFKEEMNKTTTDEDSNPEEEEK</sequence>
<dbReference type="HAMAP" id="MF_00236">
    <property type="entry name" value="TatA_E"/>
    <property type="match status" value="1"/>
</dbReference>
<comment type="function">
    <text evidence="9">Part of the twin-arginine translocation (Tat) system that transports large folded proteins containing a characteristic twin-arginine motif in their signal peptide across membranes. TatA could form the protein-conducting channel of the Tat system.</text>
</comment>
<accession>A0A2N6KJX4</accession>